<feature type="region of interest" description="Disordered" evidence="1">
    <location>
        <begin position="1"/>
        <end position="32"/>
    </location>
</feature>
<evidence type="ECO:0000313" key="5">
    <source>
        <dbReference type="Proteomes" id="UP001159364"/>
    </source>
</evidence>
<keyword evidence="2" id="KW-0472">Membrane</keyword>
<dbReference type="EMBL" id="JAIWQS010000008">
    <property type="protein sequence ID" value="KAJ8898892.1"/>
    <property type="molecule type" value="Genomic_DNA"/>
</dbReference>
<evidence type="ECO:0000256" key="2">
    <source>
        <dbReference type="SAM" id="Phobius"/>
    </source>
</evidence>
<feature type="transmembrane region" description="Helical" evidence="2">
    <location>
        <begin position="51"/>
        <end position="74"/>
    </location>
</feature>
<keyword evidence="5" id="KW-1185">Reference proteome</keyword>
<reference evidence="4 5" key="1">
    <citation type="submission" date="2021-09" db="EMBL/GenBank/DDBJ databases">
        <title>Genomic insights and catalytic innovation underlie evolution of tropane alkaloids biosynthesis.</title>
        <authorList>
            <person name="Wang Y.-J."/>
            <person name="Tian T."/>
            <person name="Huang J.-P."/>
            <person name="Huang S.-X."/>
        </authorList>
    </citation>
    <scope>NUCLEOTIDE SEQUENCE [LARGE SCALE GENOMIC DNA]</scope>
    <source>
        <strain evidence="4">KIB-2018</strain>
        <tissue evidence="4">Leaf</tissue>
    </source>
</reference>
<evidence type="ECO:0000256" key="1">
    <source>
        <dbReference type="SAM" id="MobiDB-lite"/>
    </source>
</evidence>
<comment type="caution">
    <text evidence="4">The sequence shown here is derived from an EMBL/GenBank/DDBJ whole genome shotgun (WGS) entry which is preliminary data.</text>
</comment>
<dbReference type="Gene3D" id="2.60.40.1820">
    <property type="match status" value="1"/>
</dbReference>
<feature type="domain" description="Late embryogenesis abundant protein LEA-2 subgroup" evidence="3">
    <location>
        <begin position="112"/>
        <end position="211"/>
    </location>
</feature>
<dbReference type="Pfam" id="PF03168">
    <property type="entry name" value="LEA_2"/>
    <property type="match status" value="1"/>
</dbReference>
<dbReference type="PANTHER" id="PTHR31852">
    <property type="entry name" value="LATE EMBRYOGENESIS ABUNDANT (LEA) HYDROXYPROLINE-RICH GLYCOPROTEIN FAMILY"/>
    <property type="match status" value="1"/>
</dbReference>
<keyword evidence="2" id="KW-1133">Transmembrane helix</keyword>
<evidence type="ECO:0000313" key="4">
    <source>
        <dbReference type="EMBL" id="KAJ8898892.1"/>
    </source>
</evidence>
<dbReference type="InterPro" id="IPR055301">
    <property type="entry name" value="Lea14-like_2"/>
</dbReference>
<dbReference type="InterPro" id="IPR004864">
    <property type="entry name" value="LEA_2"/>
</dbReference>
<name>A0AAV8UC31_9ROSI</name>
<keyword evidence="2" id="KW-0812">Transmembrane</keyword>
<accession>A0AAV8UC31</accession>
<dbReference type="SUPFAM" id="SSF117070">
    <property type="entry name" value="LEA14-like"/>
    <property type="match status" value="1"/>
</dbReference>
<protein>
    <recommendedName>
        <fullName evidence="3">Late embryogenesis abundant protein LEA-2 subgroup domain-containing protein</fullName>
    </recommendedName>
</protein>
<dbReference type="Proteomes" id="UP001159364">
    <property type="component" value="Linkage Group LG08"/>
</dbReference>
<sequence length="234" mass="25788">MDEESLNPRRVAAAADASATETPNNKDRKEANTNDAAALIRQRKRRRRNMCLGITGGVILTVILVIVILSFTVFKAKRPVTNVDSVTLRDIKASLDANRLRVDLNITLDVDMSLKNPNKVSMKYTNSSALLNYRNQAIGEVPIPAGRIASDRTQAMNLTVTVMADRLFSDPQLIQDVSAGSLPINVYTKISGKVKIIGIIKVKFTATVSCDMTILISNRTIGQQNCRYKNKVKL</sequence>
<gene>
    <name evidence="4" type="ORF">K2173_008201</name>
</gene>
<dbReference type="AlphaFoldDB" id="A0AAV8UC31"/>
<organism evidence="4 5">
    <name type="scientific">Erythroxylum novogranatense</name>
    <dbReference type="NCBI Taxonomy" id="1862640"/>
    <lineage>
        <taxon>Eukaryota</taxon>
        <taxon>Viridiplantae</taxon>
        <taxon>Streptophyta</taxon>
        <taxon>Embryophyta</taxon>
        <taxon>Tracheophyta</taxon>
        <taxon>Spermatophyta</taxon>
        <taxon>Magnoliopsida</taxon>
        <taxon>eudicotyledons</taxon>
        <taxon>Gunneridae</taxon>
        <taxon>Pentapetalae</taxon>
        <taxon>rosids</taxon>
        <taxon>fabids</taxon>
        <taxon>Malpighiales</taxon>
        <taxon>Erythroxylaceae</taxon>
        <taxon>Erythroxylum</taxon>
    </lineage>
</organism>
<evidence type="ECO:0000259" key="3">
    <source>
        <dbReference type="Pfam" id="PF03168"/>
    </source>
</evidence>
<proteinExistence type="predicted"/>